<proteinExistence type="predicted"/>
<name>A0AAI8VMG7_9PEZI</name>
<keyword evidence="3" id="KW-1185">Reference proteome</keyword>
<reference evidence="2" key="1">
    <citation type="submission" date="2023-10" db="EMBL/GenBank/DDBJ databases">
        <authorList>
            <person name="Hackl T."/>
        </authorList>
    </citation>
    <scope>NUCLEOTIDE SEQUENCE</scope>
</reference>
<accession>A0AAI8VMG7</accession>
<gene>
    <name evidence="2" type="ORF">KHLLAP_LOCUS8139</name>
</gene>
<protein>
    <submittedName>
        <fullName evidence="2">Uu.00g088570.m01.CDS01</fullName>
    </submittedName>
</protein>
<evidence type="ECO:0000256" key="1">
    <source>
        <dbReference type="SAM" id="MobiDB-lite"/>
    </source>
</evidence>
<dbReference type="Proteomes" id="UP001295740">
    <property type="component" value="Unassembled WGS sequence"/>
</dbReference>
<feature type="region of interest" description="Disordered" evidence="1">
    <location>
        <begin position="1"/>
        <end position="29"/>
    </location>
</feature>
<evidence type="ECO:0000313" key="2">
    <source>
        <dbReference type="EMBL" id="CAJ2507671.1"/>
    </source>
</evidence>
<dbReference type="EMBL" id="CAUWAG010000010">
    <property type="protein sequence ID" value="CAJ2507671.1"/>
    <property type="molecule type" value="Genomic_DNA"/>
</dbReference>
<dbReference type="AlphaFoldDB" id="A0AAI8VMG7"/>
<comment type="caution">
    <text evidence="2">The sequence shown here is derived from an EMBL/GenBank/DDBJ whole genome shotgun (WGS) entry which is preliminary data.</text>
</comment>
<evidence type="ECO:0000313" key="3">
    <source>
        <dbReference type="Proteomes" id="UP001295740"/>
    </source>
</evidence>
<feature type="compositionally biased region" description="Basic and acidic residues" evidence="1">
    <location>
        <begin position="18"/>
        <end position="29"/>
    </location>
</feature>
<organism evidence="2 3">
    <name type="scientific">Anthostomella pinea</name>
    <dbReference type="NCBI Taxonomy" id="933095"/>
    <lineage>
        <taxon>Eukaryota</taxon>
        <taxon>Fungi</taxon>
        <taxon>Dikarya</taxon>
        <taxon>Ascomycota</taxon>
        <taxon>Pezizomycotina</taxon>
        <taxon>Sordariomycetes</taxon>
        <taxon>Xylariomycetidae</taxon>
        <taxon>Xylariales</taxon>
        <taxon>Xylariaceae</taxon>
        <taxon>Anthostomella</taxon>
    </lineage>
</organism>
<sequence>MKTLDLSRLPAEPTSNEDGAHNKWEEDNKDRLKEIKGDLVESLDDCEEARKEQLENWAKLRIIT</sequence>